<dbReference type="GO" id="GO:0016874">
    <property type="term" value="F:ligase activity"/>
    <property type="evidence" value="ECO:0007669"/>
    <property type="project" value="UniProtKB-KW"/>
</dbReference>
<evidence type="ECO:0000259" key="6">
    <source>
        <dbReference type="Pfam" id="PF13193"/>
    </source>
</evidence>
<dbReference type="Gene3D" id="3.30.300.30">
    <property type="match status" value="1"/>
</dbReference>
<dbReference type="InterPro" id="IPR000873">
    <property type="entry name" value="AMP-dep_synth/lig_dom"/>
</dbReference>
<dbReference type="KEGG" id="mod:AS202_11365"/>
<accession>A0AAI8C699</accession>
<dbReference type="Gene3D" id="3.40.50.12780">
    <property type="entry name" value="N-terminal domain of ligase-like"/>
    <property type="match status" value="1"/>
</dbReference>
<organism evidence="7 8">
    <name type="scientific">Myroides odoratimimus</name>
    <dbReference type="NCBI Taxonomy" id="76832"/>
    <lineage>
        <taxon>Bacteria</taxon>
        <taxon>Pseudomonadati</taxon>
        <taxon>Bacteroidota</taxon>
        <taxon>Flavobacteriia</taxon>
        <taxon>Flavobacteriales</taxon>
        <taxon>Flavobacteriaceae</taxon>
        <taxon>Myroides</taxon>
    </lineage>
</organism>
<evidence type="ECO:0000256" key="2">
    <source>
        <dbReference type="ARBA" id="ARBA00022598"/>
    </source>
</evidence>
<dbReference type="SUPFAM" id="SSF56801">
    <property type="entry name" value="Acetyl-CoA synthetase-like"/>
    <property type="match status" value="1"/>
</dbReference>
<dbReference type="EMBL" id="CP013690">
    <property type="protein sequence ID" value="ALU26710.1"/>
    <property type="molecule type" value="Genomic_DNA"/>
</dbReference>
<feature type="domain" description="AMP-binding enzyme C-terminal" evidence="6">
    <location>
        <begin position="456"/>
        <end position="535"/>
    </location>
</feature>
<dbReference type="Pfam" id="PF13193">
    <property type="entry name" value="AMP-binding_C"/>
    <property type="match status" value="1"/>
</dbReference>
<dbReference type="NCBIfam" id="NF004837">
    <property type="entry name" value="PRK06187.1"/>
    <property type="match status" value="1"/>
</dbReference>
<dbReference type="InterPro" id="IPR045851">
    <property type="entry name" value="AMP-bd_C_sf"/>
</dbReference>
<dbReference type="PROSITE" id="PS00455">
    <property type="entry name" value="AMP_BINDING"/>
    <property type="match status" value="1"/>
</dbReference>
<dbReference type="InterPro" id="IPR042099">
    <property type="entry name" value="ANL_N_sf"/>
</dbReference>
<evidence type="ECO:0000256" key="3">
    <source>
        <dbReference type="ARBA" id="ARBA00022832"/>
    </source>
</evidence>
<keyword evidence="3" id="KW-0276">Fatty acid metabolism</keyword>
<dbReference type="AlphaFoldDB" id="A0AAI8C699"/>
<evidence type="ECO:0000259" key="5">
    <source>
        <dbReference type="Pfam" id="PF00501"/>
    </source>
</evidence>
<evidence type="ECO:0000313" key="8">
    <source>
        <dbReference type="Proteomes" id="UP000069030"/>
    </source>
</evidence>
<dbReference type="PANTHER" id="PTHR43859">
    <property type="entry name" value="ACYL-ACTIVATING ENZYME"/>
    <property type="match status" value="1"/>
</dbReference>
<feature type="domain" description="AMP-dependent synthetase/ligase" evidence="5">
    <location>
        <begin position="24"/>
        <end position="405"/>
    </location>
</feature>
<protein>
    <submittedName>
        <fullName evidence="7">Long-chain fatty acid--CoA ligase</fullName>
    </submittedName>
</protein>
<dbReference type="InterPro" id="IPR020845">
    <property type="entry name" value="AMP-binding_CS"/>
</dbReference>
<sequence>MKIKTIESASNAHAYQLLIKDLLENSLRVNPKHEIVYKNQERFDYYELYSRVKQLCNVYRELGLEGGSVVGVIDYDSHRYLMNYFAVPISGNVLHTINWRLTPEQMLYTINHAEDEVLVVHEDFVPIVESIKDKMTTVKQIIIIRDHTNEVKTVLDIKGYFDDLVASSSKGYSFPDFSEEAVATLFYTTGTTGDPKAVYFTHRQLVLHTMVEMSVLSLMNEGFKITSKDVYLPLTPMFHVHAWGLPYVATALSLKQVYVGRFEPQSFLEIFRKEKPTISHCVPTILNMLLTSPAASDIDFSNWSVLIGGSALSKPLARRAMERGISVVTGYGMSETCPLLTTSYLSLETIQNNLESQLEIRTRTGRAALLVDLKVIDEDGVEVPKDGKTLGEIVVRAPYLTMGYYKDKKKSEELWDGGYLHTGDIAWIDENNDVKIVDRSKDVIKTGGEWMSSLALEEMISSYPGVVDAAVIGIPDDKWGERPFALVVAKVGVEIVEKDLVEHMQKYVDKQVINKWAIPDRFVFVDDIPKTSVGKISKKRIRELHELNQLR</sequence>
<name>A0AAI8C699_9FLAO</name>
<dbReference type="Proteomes" id="UP000069030">
    <property type="component" value="Chromosome"/>
</dbReference>
<evidence type="ECO:0000256" key="1">
    <source>
        <dbReference type="ARBA" id="ARBA00006432"/>
    </source>
</evidence>
<dbReference type="GO" id="GO:0006631">
    <property type="term" value="P:fatty acid metabolic process"/>
    <property type="evidence" value="ECO:0007669"/>
    <property type="project" value="UniProtKB-KW"/>
</dbReference>
<dbReference type="PANTHER" id="PTHR43859:SF4">
    <property type="entry name" value="BUTANOATE--COA LIGASE AAE1-RELATED"/>
    <property type="match status" value="1"/>
</dbReference>
<evidence type="ECO:0000256" key="4">
    <source>
        <dbReference type="ARBA" id="ARBA00023098"/>
    </source>
</evidence>
<dbReference type="Pfam" id="PF00501">
    <property type="entry name" value="AMP-binding"/>
    <property type="match status" value="1"/>
</dbReference>
<dbReference type="RefSeq" id="WP_058699449.1">
    <property type="nucleotide sequence ID" value="NZ_CP013690.1"/>
</dbReference>
<gene>
    <name evidence="7" type="ORF">AS202_11365</name>
</gene>
<proteinExistence type="inferred from homology"/>
<evidence type="ECO:0000313" key="7">
    <source>
        <dbReference type="EMBL" id="ALU26710.1"/>
    </source>
</evidence>
<dbReference type="FunFam" id="3.30.300.30:FF:000008">
    <property type="entry name" value="2,3-dihydroxybenzoate-AMP ligase"/>
    <property type="match status" value="1"/>
</dbReference>
<dbReference type="InterPro" id="IPR025110">
    <property type="entry name" value="AMP-bd_C"/>
</dbReference>
<reference evidence="7 8" key="1">
    <citation type="journal article" date="2016" name="J. Zhejiang Univ. Sci. B">
        <title>Antibiotic resistance mechanisms of Myroides sp.</title>
        <authorList>
            <person name="Hu S."/>
            <person name="Yuan S."/>
            <person name="Qu H."/>
            <person name="Jiang T."/>
            <person name="Zhou Y."/>
            <person name="Wang M."/>
            <person name="Ming D."/>
        </authorList>
    </citation>
    <scope>NUCLEOTIDE SEQUENCE [LARGE SCALE GENOMIC DNA]</scope>
    <source>
        <strain evidence="7 8">PR63039</strain>
    </source>
</reference>
<comment type="similarity">
    <text evidence="1">Belongs to the ATP-dependent AMP-binding enzyme family.</text>
</comment>
<keyword evidence="4" id="KW-0443">Lipid metabolism</keyword>
<keyword evidence="2 7" id="KW-0436">Ligase</keyword>